<dbReference type="GO" id="GO:0005615">
    <property type="term" value="C:extracellular space"/>
    <property type="evidence" value="ECO:0007669"/>
    <property type="project" value="TreeGrafter"/>
</dbReference>
<evidence type="ECO:0000256" key="3">
    <source>
        <dbReference type="ARBA" id="ARBA00022670"/>
    </source>
</evidence>
<evidence type="ECO:0000256" key="7">
    <source>
        <dbReference type="SAM" id="SignalP"/>
    </source>
</evidence>
<feature type="chain" id="PRO_5005540130" description="Peptidase S8/S53 domain-containing protein" evidence="7">
    <location>
        <begin position="30"/>
        <end position="874"/>
    </location>
</feature>
<dbReference type="GO" id="GO:0004252">
    <property type="term" value="F:serine-type endopeptidase activity"/>
    <property type="evidence" value="ECO:0007669"/>
    <property type="project" value="InterPro"/>
</dbReference>
<dbReference type="InterPro" id="IPR050131">
    <property type="entry name" value="Peptidase_S8_subtilisin-like"/>
</dbReference>
<evidence type="ECO:0000259" key="8">
    <source>
        <dbReference type="Pfam" id="PF00082"/>
    </source>
</evidence>
<feature type="signal peptide" evidence="7">
    <location>
        <begin position="1"/>
        <end position="29"/>
    </location>
</feature>
<dbReference type="InterPro" id="IPR000209">
    <property type="entry name" value="Peptidase_S8/S53_dom"/>
</dbReference>
<keyword evidence="7" id="KW-0732">Signal</keyword>
<dbReference type="Gene3D" id="3.40.50.200">
    <property type="entry name" value="Peptidase S8/S53 domain"/>
    <property type="match status" value="1"/>
</dbReference>
<dbReference type="STRING" id="645134.A0A0L0HLN7"/>
<evidence type="ECO:0000259" key="9">
    <source>
        <dbReference type="Pfam" id="PF02225"/>
    </source>
</evidence>
<evidence type="ECO:0008006" key="12">
    <source>
        <dbReference type="Google" id="ProtNLM"/>
    </source>
</evidence>
<evidence type="ECO:0000256" key="4">
    <source>
        <dbReference type="ARBA" id="ARBA00022801"/>
    </source>
</evidence>
<evidence type="ECO:0000256" key="1">
    <source>
        <dbReference type="ARBA" id="ARBA00011073"/>
    </source>
</evidence>
<dbReference type="eggNOG" id="KOG4266">
    <property type="taxonomic scope" value="Eukaryota"/>
</dbReference>
<dbReference type="OMA" id="FNHPALG"/>
<dbReference type="Gene3D" id="3.50.30.30">
    <property type="match status" value="1"/>
</dbReference>
<dbReference type="EMBL" id="KQ257453">
    <property type="protein sequence ID" value="KND02346.1"/>
    <property type="molecule type" value="Genomic_DNA"/>
</dbReference>
<dbReference type="InterPro" id="IPR022398">
    <property type="entry name" value="Peptidase_S8_His-AS"/>
</dbReference>
<protein>
    <recommendedName>
        <fullName evidence="12">Peptidase S8/S53 domain-containing protein</fullName>
    </recommendedName>
</protein>
<sequence length="874" mass="92923">MLVVQSKLIGFLIFMVLRQLAIIAGPATSKNLIIKLRLNESISFSMALAKFRAQYEIGGFIKVRSLYPEVFGGLSVELLERNKVNFNETDAVERIWPVENYAGPYPLAPIPPDISGVYPHLSSPLMHLTHRMTGVEGVIGQFDGTGVKVAIVDSAASKELLWTNVAATGVDYTHPALGGCFGEGCRIAHGYDFAGDGFRGENGPDPVPDSDPMDCTGHGTHVAGIIAGLDDRVAGVAPNVTLAAYKVFGCEGGTNSELILKALEQAYADAVDIVNLSIGTSGGWPDTPEAVSATSLARLGVIVVAAQGNYGVQGLWSAPAPAVSPPTLAVASCENTYFLGGFFTLSTNASHNVTYASTSNITMLPTNVPLRVAPTDACTPLPSSASFNSSIVLVKRGGCTFNRKAVNIRDVGGIAMIVWNDREGLYRFALERPLTELVVFSIEQAEGEWIRGIIESQQGDVTLLLDGELKVLDNPNGGRIADYSSWGPAPSLELKPDITAPGSIVYSTYPVFKGSYYPLSGTSMASPYLAGCMAILRQKFGPNLTNIEAVNLLQTTAIPIVHPTLSNTVVSIPSQGTGLINLQAAINTTVRLTPSKIRLGQSSNVSLPFTVTLQFNNTGSEDVAYSVSHTSASSINVTDPMIVPPAESNNYPATTEFDTSTLIVPALGTTQLSVHIYPPNISATEQWLFSGVINAVPTNSIVPTALHATYLGLLGSYLDIPLLPPNGSYPYILRYPDNTTFATNTTSAPVPFNPADEVLALVFSLQLPARKVQVELLNGGDSVGLIGRLNWVGRNGGNRLVYKLLWRGELLNDDGGDGNVGEWEGGNTEEAGTMQGAGPAGAGTYLIRVRFERDSSAEMETITEDWISPDIVIP</sequence>
<evidence type="ECO:0000313" key="10">
    <source>
        <dbReference type="EMBL" id="KND02346.1"/>
    </source>
</evidence>
<dbReference type="InterPro" id="IPR034187">
    <property type="entry name" value="Peptidases_S8_5"/>
</dbReference>
<evidence type="ECO:0000256" key="2">
    <source>
        <dbReference type="ARBA" id="ARBA00022512"/>
    </source>
</evidence>
<dbReference type="PRINTS" id="PR00723">
    <property type="entry name" value="SUBTILISIN"/>
</dbReference>
<keyword evidence="4" id="KW-0378">Hydrolase</keyword>
<dbReference type="VEuPathDB" id="FungiDB:SPPG_02818"/>
<keyword evidence="11" id="KW-1185">Reference proteome</keyword>
<dbReference type="PROSITE" id="PS00137">
    <property type="entry name" value="SUBTILASE_HIS"/>
    <property type="match status" value="1"/>
</dbReference>
<dbReference type="InterPro" id="IPR036852">
    <property type="entry name" value="Peptidase_S8/S53_dom_sf"/>
</dbReference>
<dbReference type="OrthoDB" id="10256524at2759"/>
<comment type="caution">
    <text evidence="6">Lacks conserved residue(s) required for the propagation of feature annotation.</text>
</comment>
<evidence type="ECO:0000313" key="11">
    <source>
        <dbReference type="Proteomes" id="UP000053201"/>
    </source>
</evidence>
<evidence type="ECO:0000256" key="5">
    <source>
        <dbReference type="ARBA" id="ARBA00022825"/>
    </source>
</evidence>
<comment type="similarity">
    <text evidence="1 6">Belongs to the peptidase S8 family.</text>
</comment>
<keyword evidence="2" id="KW-0134">Cell wall</keyword>
<feature type="domain" description="Peptidase S8/S53" evidence="8">
    <location>
        <begin position="144"/>
        <end position="563"/>
    </location>
</feature>
<dbReference type="Pfam" id="PF02225">
    <property type="entry name" value="PA"/>
    <property type="match status" value="1"/>
</dbReference>
<dbReference type="Proteomes" id="UP000053201">
    <property type="component" value="Unassembled WGS sequence"/>
</dbReference>
<dbReference type="Pfam" id="PF00082">
    <property type="entry name" value="Peptidase_S8"/>
    <property type="match status" value="1"/>
</dbReference>
<dbReference type="InterPro" id="IPR046450">
    <property type="entry name" value="PA_dom_sf"/>
</dbReference>
<dbReference type="PROSITE" id="PS51892">
    <property type="entry name" value="SUBTILASE"/>
    <property type="match status" value="1"/>
</dbReference>
<accession>A0A0L0HLN7</accession>
<dbReference type="AlphaFoldDB" id="A0A0L0HLN7"/>
<dbReference type="InParanoid" id="A0A0L0HLN7"/>
<dbReference type="PANTHER" id="PTHR43806:SF66">
    <property type="entry name" value="SERIN ENDOPEPTIDASE"/>
    <property type="match status" value="1"/>
</dbReference>
<name>A0A0L0HLN7_SPIPD</name>
<dbReference type="InterPro" id="IPR003137">
    <property type="entry name" value="PA_domain"/>
</dbReference>
<evidence type="ECO:0000256" key="6">
    <source>
        <dbReference type="PROSITE-ProRule" id="PRU01240"/>
    </source>
</evidence>
<dbReference type="RefSeq" id="XP_016610385.1">
    <property type="nucleotide sequence ID" value="XM_016751103.1"/>
</dbReference>
<feature type="domain" description="PA" evidence="9">
    <location>
        <begin position="370"/>
        <end position="449"/>
    </location>
</feature>
<keyword evidence="2" id="KW-0964">Secreted</keyword>
<dbReference type="CDD" id="cd07489">
    <property type="entry name" value="Peptidases_S8_5"/>
    <property type="match status" value="1"/>
</dbReference>
<gene>
    <name evidence="10" type="ORF">SPPG_02818</name>
</gene>
<dbReference type="GeneID" id="27686377"/>
<dbReference type="InterPro" id="IPR015500">
    <property type="entry name" value="Peptidase_S8_subtilisin-rel"/>
</dbReference>
<dbReference type="PANTHER" id="PTHR43806">
    <property type="entry name" value="PEPTIDASE S8"/>
    <property type="match status" value="1"/>
</dbReference>
<organism evidence="10 11">
    <name type="scientific">Spizellomyces punctatus (strain DAOM BR117)</name>
    <dbReference type="NCBI Taxonomy" id="645134"/>
    <lineage>
        <taxon>Eukaryota</taxon>
        <taxon>Fungi</taxon>
        <taxon>Fungi incertae sedis</taxon>
        <taxon>Chytridiomycota</taxon>
        <taxon>Chytridiomycota incertae sedis</taxon>
        <taxon>Chytridiomycetes</taxon>
        <taxon>Spizellomycetales</taxon>
        <taxon>Spizellomycetaceae</taxon>
        <taxon>Spizellomyces</taxon>
    </lineage>
</organism>
<keyword evidence="5" id="KW-0720">Serine protease</keyword>
<dbReference type="SUPFAM" id="SSF52025">
    <property type="entry name" value="PA domain"/>
    <property type="match status" value="1"/>
</dbReference>
<dbReference type="GO" id="GO:0016020">
    <property type="term" value="C:membrane"/>
    <property type="evidence" value="ECO:0007669"/>
    <property type="project" value="InterPro"/>
</dbReference>
<proteinExistence type="inferred from homology"/>
<dbReference type="GO" id="GO:0006508">
    <property type="term" value="P:proteolysis"/>
    <property type="evidence" value="ECO:0007669"/>
    <property type="project" value="UniProtKB-KW"/>
</dbReference>
<keyword evidence="3" id="KW-0645">Protease</keyword>
<reference evidence="10 11" key="1">
    <citation type="submission" date="2009-08" db="EMBL/GenBank/DDBJ databases">
        <title>The Genome Sequence of Spizellomyces punctatus strain DAOM BR117.</title>
        <authorList>
            <consortium name="The Broad Institute Genome Sequencing Platform"/>
            <person name="Russ C."/>
            <person name="Cuomo C."/>
            <person name="Shea T."/>
            <person name="Young S.K."/>
            <person name="Zeng Q."/>
            <person name="Koehrsen M."/>
            <person name="Haas B."/>
            <person name="Borodovsky M."/>
            <person name="Guigo R."/>
            <person name="Alvarado L."/>
            <person name="Berlin A."/>
            <person name="Bochicchio J."/>
            <person name="Borenstein D."/>
            <person name="Chapman S."/>
            <person name="Chen Z."/>
            <person name="Engels R."/>
            <person name="Freedman E."/>
            <person name="Gellesch M."/>
            <person name="Goldberg J."/>
            <person name="Griggs A."/>
            <person name="Gujja S."/>
            <person name="Heiman D."/>
            <person name="Hepburn T."/>
            <person name="Howarth C."/>
            <person name="Jen D."/>
            <person name="Larson L."/>
            <person name="Lewis B."/>
            <person name="Mehta T."/>
            <person name="Park D."/>
            <person name="Pearson M."/>
            <person name="Roberts A."/>
            <person name="Saif S."/>
            <person name="Shenoy N."/>
            <person name="Sisk P."/>
            <person name="Stolte C."/>
            <person name="Sykes S."/>
            <person name="Thomson T."/>
            <person name="Walk T."/>
            <person name="White J."/>
            <person name="Yandava C."/>
            <person name="Burger G."/>
            <person name="Gray M.W."/>
            <person name="Holland P.W.H."/>
            <person name="King N."/>
            <person name="Lang F.B.F."/>
            <person name="Roger A.J."/>
            <person name="Ruiz-Trillo I."/>
            <person name="Lander E."/>
            <person name="Nusbaum C."/>
        </authorList>
    </citation>
    <scope>NUCLEOTIDE SEQUENCE [LARGE SCALE GENOMIC DNA]</scope>
    <source>
        <strain evidence="10 11">DAOM BR117</strain>
    </source>
</reference>
<dbReference type="SUPFAM" id="SSF52743">
    <property type="entry name" value="Subtilisin-like"/>
    <property type="match status" value="1"/>
</dbReference>